<gene>
    <name evidence="2" type="ORF">SCP_0401180</name>
</gene>
<dbReference type="InParanoid" id="A0A401GHS9"/>
<dbReference type="AlphaFoldDB" id="A0A401GHS9"/>
<feature type="compositionally biased region" description="Pro residues" evidence="1">
    <location>
        <begin position="35"/>
        <end position="44"/>
    </location>
</feature>
<feature type="compositionally biased region" description="Polar residues" evidence="1">
    <location>
        <begin position="83"/>
        <end position="95"/>
    </location>
</feature>
<feature type="compositionally biased region" description="Low complexity" evidence="1">
    <location>
        <begin position="13"/>
        <end position="34"/>
    </location>
</feature>
<proteinExistence type="predicted"/>
<feature type="region of interest" description="Disordered" evidence="1">
    <location>
        <begin position="1"/>
        <end position="142"/>
    </location>
</feature>
<name>A0A401GHS9_9APHY</name>
<evidence type="ECO:0000313" key="2">
    <source>
        <dbReference type="EMBL" id="GBE81746.1"/>
    </source>
</evidence>
<keyword evidence="3" id="KW-1185">Reference proteome</keyword>
<feature type="compositionally biased region" description="Pro residues" evidence="1">
    <location>
        <begin position="1"/>
        <end position="12"/>
    </location>
</feature>
<evidence type="ECO:0000313" key="3">
    <source>
        <dbReference type="Proteomes" id="UP000287166"/>
    </source>
</evidence>
<accession>A0A401GHS9</accession>
<organism evidence="2 3">
    <name type="scientific">Sparassis crispa</name>
    <dbReference type="NCBI Taxonomy" id="139825"/>
    <lineage>
        <taxon>Eukaryota</taxon>
        <taxon>Fungi</taxon>
        <taxon>Dikarya</taxon>
        <taxon>Basidiomycota</taxon>
        <taxon>Agaricomycotina</taxon>
        <taxon>Agaricomycetes</taxon>
        <taxon>Polyporales</taxon>
        <taxon>Sparassidaceae</taxon>
        <taxon>Sparassis</taxon>
    </lineage>
</organism>
<comment type="caution">
    <text evidence="2">The sequence shown here is derived from an EMBL/GenBank/DDBJ whole genome shotgun (WGS) entry which is preliminary data.</text>
</comment>
<dbReference type="EMBL" id="BFAD01000004">
    <property type="protein sequence ID" value="GBE81746.1"/>
    <property type="molecule type" value="Genomic_DNA"/>
</dbReference>
<dbReference type="Proteomes" id="UP000287166">
    <property type="component" value="Unassembled WGS sequence"/>
</dbReference>
<dbReference type="GeneID" id="38778663"/>
<feature type="compositionally biased region" description="Polar residues" evidence="1">
    <location>
        <begin position="114"/>
        <end position="127"/>
    </location>
</feature>
<sequence>MPPPPRHMPPGSPSRSGAPGLLTGPTPGPLAGYAPRPPVGPAPTPVKSHAQRAYKHIDNDESESESELSITDGDNEPDEAKVQQLNKQCQRNHSLMNLPRQGASRSDDKGKTVPQPSDTNNDVSPTLHNWPDTFPLPVNTQL</sequence>
<evidence type="ECO:0000256" key="1">
    <source>
        <dbReference type="SAM" id="MobiDB-lite"/>
    </source>
</evidence>
<reference evidence="2 3" key="1">
    <citation type="journal article" date="2018" name="Sci. Rep.">
        <title>Genome sequence of the cauliflower mushroom Sparassis crispa (Hanabiratake) and its association with beneficial usage.</title>
        <authorList>
            <person name="Kiyama R."/>
            <person name="Furutani Y."/>
            <person name="Kawaguchi K."/>
            <person name="Nakanishi T."/>
        </authorList>
    </citation>
    <scope>NUCLEOTIDE SEQUENCE [LARGE SCALE GENOMIC DNA]</scope>
</reference>
<dbReference type="RefSeq" id="XP_027612659.1">
    <property type="nucleotide sequence ID" value="XM_027756858.1"/>
</dbReference>
<protein>
    <submittedName>
        <fullName evidence="2">Uncharacterized protein</fullName>
    </submittedName>
</protein>